<proteinExistence type="predicted"/>
<protein>
    <submittedName>
        <fullName evidence="5">HD domain-containing protein</fullName>
    </submittedName>
</protein>
<keyword evidence="2" id="KW-0051">Antiviral defense</keyword>
<dbReference type="GeneID" id="92355637"/>
<accession>A0AAT9GVL7</accession>
<gene>
    <name evidence="5" type="ORF">SJAV_26850</name>
</gene>
<evidence type="ECO:0000256" key="1">
    <source>
        <dbReference type="ARBA" id="ARBA00022741"/>
    </source>
</evidence>
<dbReference type="PANTHER" id="PTHR36528">
    <property type="entry name" value="CRISPR SYSTEM SINGLE-STRAND-SPECIFIC DEOXYRIBONUCLEASE CAS10/CSM1 (SUBTYPE III-A)"/>
    <property type="match status" value="1"/>
</dbReference>
<feature type="domain" description="HD" evidence="3">
    <location>
        <begin position="155"/>
        <end position="244"/>
    </location>
</feature>
<dbReference type="Pfam" id="PF22335">
    <property type="entry name" value="Cas10-Cmr2_palm2"/>
    <property type="match status" value="1"/>
</dbReference>
<dbReference type="EMBL" id="AP031322">
    <property type="protein sequence ID" value="BFH74741.1"/>
    <property type="molecule type" value="Genomic_DNA"/>
</dbReference>
<dbReference type="GO" id="GO:0000166">
    <property type="term" value="F:nucleotide binding"/>
    <property type="evidence" value="ECO:0007669"/>
    <property type="project" value="UniProtKB-KW"/>
</dbReference>
<name>A0AAT9GVL7_9CREN</name>
<organism evidence="5">
    <name type="scientific">Sulfurisphaera javensis</name>
    <dbReference type="NCBI Taxonomy" id="2049879"/>
    <lineage>
        <taxon>Archaea</taxon>
        <taxon>Thermoproteota</taxon>
        <taxon>Thermoprotei</taxon>
        <taxon>Sulfolobales</taxon>
        <taxon>Sulfolobaceae</taxon>
        <taxon>Sulfurisphaera</taxon>
    </lineage>
</organism>
<sequence length="852" mass="97614">MRGKLLIPEGKVKFVDENSVKNLKDKVVQLLTVFAELSCEICKYKGIDVYADLLSFIFKAPMLLSHAPAIGGKYLSTAYEYFFTYVVTRHCEDYSFKQIDELMEKLEENRKSLSRITQYISSLRDIYEALLYTPADTRPGFNITSLASHLELTSIVLWLSQPYSVDLNYLRVSALLHDIGKLFDPTEHVKQSAEILDEVLKNLPDDNCVKEDLKNVKRLVEQHHFDNILADADRLASATDRLSNLVFQGLDKYNPSVKECYKMTAKDGIKCLEEKLGKDGYEKLSILLFKYLLSVLVPPSDTPPYDIFKVEKTNVSLQKPTLGKPLGYLVYTDFPGIQKFISSFPQLRDMAFASLLVDFLTTVATFIVLDQKFYKKTGNKSRLPAEALLSGYGGHSYIVVRSELSPNDIKDAVKDLGKEFDISLKSYVVEFVYENYIKNFKEVSEEIMKQTRERYIVDLNEKVYSLGLHRVCTSCGIRPASHIDVEDELCDRCYKVRQLSKSRAFISRANTTYLVGQIDITPLDFMKKAKLYENETYYAMEFIAGYRNLEDTTYVAFIKADGNYGGEIFKYSITFSDYIDRSFRLDYGVKKAFYDTIVELANQGNNLNKLENPYYDLASRILAGVLYIGGDDILMLAPAVIALPFAVKMFKRAEENTGFTFKVGVLVTKPDHPVQFAIRAVDELMEEAKIDAKALKTNPLSSISCLTFESSLATDGAIRRIIDEEKNFLLVKNKLQDVEEILKITGYIDFSFPVSLYNNKNDGKKKTREILHYIDYIVQYALQENEFLSTLAYILRYRFRVEDPKEKEFLTFLLRKYGENDSLSSASAYYKDRLPLLDYFFMLKTFRLGVGT</sequence>
<evidence type="ECO:0000313" key="5">
    <source>
        <dbReference type="EMBL" id="BFH74741.1"/>
    </source>
</evidence>
<dbReference type="InterPro" id="IPR052117">
    <property type="entry name" value="Cas10/Csm1_subtype-III-A"/>
</dbReference>
<dbReference type="InterPro" id="IPR006674">
    <property type="entry name" value="HD_domain"/>
</dbReference>
<dbReference type="PANTHER" id="PTHR36528:SF1">
    <property type="entry name" value="CRISPR SYSTEM SINGLE-STRAND-SPECIFIC DEOXYRIBONUCLEASE CAS10_CSM1 (SUBTYPE III-A)"/>
    <property type="match status" value="1"/>
</dbReference>
<keyword evidence="1" id="KW-0547">Nucleotide-binding</keyword>
<dbReference type="GO" id="GO:0051607">
    <property type="term" value="P:defense response to virus"/>
    <property type="evidence" value="ECO:0007669"/>
    <property type="project" value="UniProtKB-KW"/>
</dbReference>
<dbReference type="RefSeq" id="WP_369610219.1">
    <property type="nucleotide sequence ID" value="NZ_AP031322.1"/>
</dbReference>
<dbReference type="KEGG" id="sjv:SJAV_26850"/>
<reference evidence="5" key="1">
    <citation type="submission" date="2024-03" db="EMBL/GenBank/DDBJ databases">
        <title>Complete genome sequence of Sulfurisphaera javensis strain KD-1.</title>
        <authorList>
            <person name="Sakai H."/>
            <person name="Nur N."/>
            <person name="Suwanto A."/>
            <person name="Kurosawa N."/>
        </authorList>
    </citation>
    <scope>NUCLEOTIDE SEQUENCE</scope>
    <source>
        <strain evidence="5">KD-1</strain>
    </source>
</reference>
<dbReference type="SUPFAM" id="SSF109604">
    <property type="entry name" value="HD-domain/PDEase-like"/>
    <property type="match status" value="1"/>
</dbReference>
<evidence type="ECO:0000256" key="2">
    <source>
        <dbReference type="ARBA" id="ARBA00023118"/>
    </source>
</evidence>
<dbReference type="Gene3D" id="1.10.3210.10">
    <property type="entry name" value="Hypothetical protein af1432"/>
    <property type="match status" value="1"/>
</dbReference>
<feature type="domain" description="Cas10/Cmr2 second palm" evidence="4">
    <location>
        <begin position="554"/>
        <end position="691"/>
    </location>
</feature>
<dbReference type="InterPro" id="IPR043128">
    <property type="entry name" value="Rev_trsase/Diguanyl_cyclase"/>
</dbReference>
<dbReference type="Pfam" id="PF01966">
    <property type="entry name" value="HD"/>
    <property type="match status" value="1"/>
</dbReference>
<evidence type="ECO:0000259" key="3">
    <source>
        <dbReference type="Pfam" id="PF01966"/>
    </source>
</evidence>
<evidence type="ECO:0000259" key="4">
    <source>
        <dbReference type="Pfam" id="PF22335"/>
    </source>
</evidence>
<dbReference type="InterPro" id="IPR054767">
    <property type="entry name" value="Cas10-Cmr2_palm2"/>
</dbReference>
<dbReference type="AlphaFoldDB" id="A0AAT9GVL7"/>
<dbReference type="Gene3D" id="3.30.70.270">
    <property type="match status" value="1"/>
</dbReference>